<dbReference type="SUPFAM" id="SSF47616">
    <property type="entry name" value="GST C-terminal domain-like"/>
    <property type="match status" value="1"/>
</dbReference>
<comment type="caution">
    <text evidence="2">The sequence shown here is derived from an EMBL/GenBank/DDBJ whole genome shotgun (WGS) entry which is preliminary data.</text>
</comment>
<gene>
    <name evidence="2" type="ORF">PGQ11_015222</name>
</gene>
<protein>
    <submittedName>
        <fullName evidence="2">Glutathione S-transferase</fullName>
    </submittedName>
</protein>
<accession>A0ABR2HKR0</accession>
<proteinExistence type="predicted"/>
<name>A0ABR2HKR0_9PEZI</name>
<feature type="non-terminal residue" evidence="2">
    <location>
        <position position="1"/>
    </location>
</feature>
<evidence type="ECO:0000256" key="1">
    <source>
        <dbReference type="SAM" id="MobiDB-lite"/>
    </source>
</evidence>
<dbReference type="Proteomes" id="UP001390339">
    <property type="component" value="Unassembled WGS sequence"/>
</dbReference>
<sequence length="77" mass="8805">SLPSSPQQETCMKCAALDNGDPIIDPFSPRKPRSQSKSNDRVDTVLGVPEPHKFDRFPNVKAWHERMNARPSWQRSM</sequence>
<keyword evidence="3" id="KW-1185">Reference proteome</keyword>
<dbReference type="EMBL" id="JAPCWZ010000010">
    <property type="protein sequence ID" value="KAK8848742.1"/>
    <property type="molecule type" value="Genomic_DNA"/>
</dbReference>
<reference evidence="2 3" key="1">
    <citation type="journal article" date="2024" name="IMA Fungus">
        <title>Apiospora arundinis, a panoply of carbohydrate-active enzymes and secondary metabolites.</title>
        <authorList>
            <person name="Sorensen T."/>
            <person name="Petersen C."/>
            <person name="Muurmann A.T."/>
            <person name="Christiansen J.V."/>
            <person name="Brundto M.L."/>
            <person name="Overgaard C.K."/>
            <person name="Boysen A.T."/>
            <person name="Wollenberg R.D."/>
            <person name="Larsen T.O."/>
            <person name="Sorensen J.L."/>
            <person name="Nielsen K.L."/>
            <person name="Sondergaard T.E."/>
        </authorList>
    </citation>
    <scope>NUCLEOTIDE SEQUENCE [LARGE SCALE GENOMIC DNA]</scope>
    <source>
        <strain evidence="2 3">AAU 773</strain>
    </source>
</reference>
<dbReference type="InterPro" id="IPR036282">
    <property type="entry name" value="Glutathione-S-Trfase_C_sf"/>
</dbReference>
<dbReference type="Gene3D" id="1.20.1050.10">
    <property type="match status" value="1"/>
</dbReference>
<evidence type="ECO:0000313" key="2">
    <source>
        <dbReference type="EMBL" id="KAK8848742.1"/>
    </source>
</evidence>
<evidence type="ECO:0000313" key="3">
    <source>
        <dbReference type="Proteomes" id="UP001390339"/>
    </source>
</evidence>
<organism evidence="2 3">
    <name type="scientific">Apiospora arundinis</name>
    <dbReference type="NCBI Taxonomy" id="335852"/>
    <lineage>
        <taxon>Eukaryota</taxon>
        <taxon>Fungi</taxon>
        <taxon>Dikarya</taxon>
        <taxon>Ascomycota</taxon>
        <taxon>Pezizomycotina</taxon>
        <taxon>Sordariomycetes</taxon>
        <taxon>Xylariomycetidae</taxon>
        <taxon>Amphisphaeriales</taxon>
        <taxon>Apiosporaceae</taxon>
        <taxon>Apiospora</taxon>
    </lineage>
</organism>
<feature type="region of interest" description="Disordered" evidence="1">
    <location>
        <begin position="19"/>
        <end position="51"/>
    </location>
</feature>